<comment type="caution">
    <text evidence="3">The sequence shown here is derived from an EMBL/GenBank/DDBJ whole genome shotgun (WGS) entry which is preliminary data.</text>
</comment>
<evidence type="ECO:0000256" key="1">
    <source>
        <dbReference type="SAM" id="MobiDB-lite"/>
    </source>
</evidence>
<sequence>MTKEKVVVVEDDDEDEIESVKGPTRSSPFHLLGAFCFITAIIAGVICCLVSTLISGISSETRGYIFFATFATFLLLLFFCLCCTYYLGASREAWETPDFTDVRWNFTNLVAMAGLFVEFIQICSFSFNEKFGPYVGSYIFRYFNHVATPYPEGQYFDVAYWVMFVVAFSPYIFVIAIRILIYMYGIKRGADSAAGVVERYQDNIYSVLWFLVNTLYFPVITMMIAGTNCTFSNSGPIDGSEPTLDADKSIVCLQGRHIAFLVCTMVALIIYYPAASFAQSQTQNISDIKFKPKVVFVMLQGKFLMGALCVSFGNKKYEVYLATVVCINFFFLVLNIVFQPCLLPWVNRLRTIFFSLSFWASIVLVISHGLYYPLLEGESKHILPLILLLVGWAIIVAFLVIFFAGHFKMREFLMEKVFRRGSSDNNNNNNIKSEREMEEVSNQSSSPRKSYISNNNNNNTQISNNNNNNNTNSNNSDIESAASTPLPNQSMSVSHTNSTLGEN</sequence>
<dbReference type="PANTHER" id="PTHR16148:SF11">
    <property type="entry name" value="CDKN2A-INTERACTING PROTEIN"/>
    <property type="match status" value="1"/>
</dbReference>
<feature type="transmembrane region" description="Helical" evidence="2">
    <location>
        <begin position="31"/>
        <end position="58"/>
    </location>
</feature>
<dbReference type="GO" id="GO:0005730">
    <property type="term" value="C:nucleolus"/>
    <property type="evidence" value="ECO:0007669"/>
    <property type="project" value="TreeGrafter"/>
</dbReference>
<feature type="transmembrane region" description="Helical" evidence="2">
    <location>
        <begin position="64"/>
        <end position="88"/>
    </location>
</feature>
<dbReference type="PANTHER" id="PTHR16148">
    <property type="entry name" value="NF-KAPPA-B-REPRESSING FACTOR-RELATED"/>
    <property type="match status" value="1"/>
</dbReference>
<accession>A0A8J4PLN0</accession>
<feature type="transmembrane region" description="Helical" evidence="2">
    <location>
        <begin position="109"/>
        <end position="127"/>
    </location>
</feature>
<dbReference type="GO" id="GO:0005654">
    <property type="term" value="C:nucleoplasm"/>
    <property type="evidence" value="ECO:0007669"/>
    <property type="project" value="TreeGrafter"/>
</dbReference>
<protein>
    <recommendedName>
        <fullName evidence="5">Transmembrane protein</fullName>
    </recommendedName>
</protein>
<feature type="transmembrane region" description="Helical" evidence="2">
    <location>
        <begin position="294"/>
        <end position="313"/>
    </location>
</feature>
<gene>
    <name evidence="3" type="ORF">CYY_008426</name>
</gene>
<evidence type="ECO:0008006" key="5">
    <source>
        <dbReference type="Google" id="ProtNLM"/>
    </source>
</evidence>
<organism evidence="3 4">
    <name type="scientific">Polysphondylium violaceum</name>
    <dbReference type="NCBI Taxonomy" id="133409"/>
    <lineage>
        <taxon>Eukaryota</taxon>
        <taxon>Amoebozoa</taxon>
        <taxon>Evosea</taxon>
        <taxon>Eumycetozoa</taxon>
        <taxon>Dictyostelia</taxon>
        <taxon>Dictyosteliales</taxon>
        <taxon>Dictyosteliaceae</taxon>
        <taxon>Polysphondylium</taxon>
    </lineage>
</organism>
<dbReference type="EMBL" id="AJWJ01000518">
    <property type="protein sequence ID" value="KAF2070255.1"/>
    <property type="molecule type" value="Genomic_DNA"/>
</dbReference>
<feature type="transmembrane region" description="Helical" evidence="2">
    <location>
        <begin position="319"/>
        <end position="338"/>
    </location>
</feature>
<keyword evidence="2" id="KW-1133">Transmembrane helix</keyword>
<evidence type="ECO:0000313" key="4">
    <source>
        <dbReference type="Proteomes" id="UP000695562"/>
    </source>
</evidence>
<feature type="region of interest" description="Disordered" evidence="1">
    <location>
        <begin position="424"/>
        <end position="503"/>
    </location>
</feature>
<reference evidence="3" key="1">
    <citation type="submission" date="2020-01" db="EMBL/GenBank/DDBJ databases">
        <title>Development of genomics and gene disruption for Polysphondylium violaceum indicates a role for the polyketide synthase stlB in stalk morphogenesis.</title>
        <authorList>
            <person name="Narita B."/>
            <person name="Kawabe Y."/>
            <person name="Kin K."/>
            <person name="Saito T."/>
            <person name="Gibbs R."/>
            <person name="Kuspa A."/>
            <person name="Muzny D."/>
            <person name="Queller D."/>
            <person name="Richards S."/>
            <person name="Strassman J."/>
            <person name="Sucgang R."/>
            <person name="Worley K."/>
            <person name="Schaap P."/>
        </authorList>
    </citation>
    <scope>NUCLEOTIDE SEQUENCE</scope>
    <source>
        <strain evidence="3">QSvi11</strain>
    </source>
</reference>
<dbReference type="OrthoDB" id="16537at2759"/>
<keyword evidence="4" id="KW-1185">Reference proteome</keyword>
<feature type="compositionally biased region" description="Polar residues" evidence="1">
    <location>
        <begin position="477"/>
        <end position="503"/>
    </location>
</feature>
<dbReference type="AlphaFoldDB" id="A0A8J4PLN0"/>
<keyword evidence="2" id="KW-0472">Membrane</keyword>
<keyword evidence="2" id="KW-0812">Transmembrane</keyword>
<feature type="transmembrane region" description="Helical" evidence="2">
    <location>
        <begin position="382"/>
        <end position="404"/>
    </location>
</feature>
<dbReference type="Proteomes" id="UP000695562">
    <property type="component" value="Unassembled WGS sequence"/>
</dbReference>
<feature type="transmembrane region" description="Helical" evidence="2">
    <location>
        <begin position="257"/>
        <end position="274"/>
    </location>
</feature>
<evidence type="ECO:0000256" key="2">
    <source>
        <dbReference type="SAM" id="Phobius"/>
    </source>
</evidence>
<feature type="compositionally biased region" description="Low complexity" evidence="1">
    <location>
        <begin position="452"/>
        <end position="476"/>
    </location>
</feature>
<feature type="transmembrane region" description="Helical" evidence="2">
    <location>
        <begin position="350"/>
        <end position="370"/>
    </location>
</feature>
<evidence type="ECO:0000313" key="3">
    <source>
        <dbReference type="EMBL" id="KAF2070255.1"/>
    </source>
</evidence>
<name>A0A8J4PLN0_9MYCE</name>
<feature type="transmembrane region" description="Helical" evidence="2">
    <location>
        <begin position="204"/>
        <end position="225"/>
    </location>
</feature>
<feature type="transmembrane region" description="Helical" evidence="2">
    <location>
        <begin position="158"/>
        <end position="183"/>
    </location>
</feature>
<proteinExistence type="predicted"/>